<dbReference type="EMBL" id="JAATIQ010000005">
    <property type="protein sequence ID" value="KAF4403167.1"/>
    <property type="molecule type" value="Genomic_DNA"/>
</dbReference>
<dbReference type="AlphaFoldDB" id="A0A7J6EHR9"/>
<evidence type="ECO:0000313" key="6">
    <source>
        <dbReference type="Proteomes" id="UP000583929"/>
    </source>
</evidence>
<sequence>MGLLPNRVIPLLLLCIGFLALQPQNTSALGSKDLALRWDKVKIPFLGDLHIFKSVAFEDLQRKLVLAPAPSVTFDPNQSNKRRVRRGSDPIHNSHSNKPCFSKTENLVMSAAASPRND</sequence>
<feature type="chain" id="PRO_5036205002" evidence="2">
    <location>
        <begin position="29"/>
        <end position="118"/>
    </location>
</feature>
<evidence type="ECO:0000313" key="5">
    <source>
        <dbReference type="Proteomes" id="UP000525078"/>
    </source>
</evidence>
<evidence type="ECO:0000256" key="2">
    <source>
        <dbReference type="SAM" id="SignalP"/>
    </source>
</evidence>
<protein>
    <submittedName>
        <fullName evidence="3">Uncharacterized protein</fullName>
    </submittedName>
</protein>
<accession>A0A7J6EHR9</accession>
<name>A0A7J6EHR9_CANSA</name>
<dbReference type="Proteomes" id="UP000525078">
    <property type="component" value="Unassembled WGS sequence"/>
</dbReference>
<dbReference type="InterPro" id="IPR038821">
    <property type="entry name" value="CLE45-like"/>
</dbReference>
<evidence type="ECO:0000313" key="3">
    <source>
        <dbReference type="EMBL" id="KAF4357866.1"/>
    </source>
</evidence>
<keyword evidence="2" id="KW-0732">Signal</keyword>
<dbReference type="PANTHER" id="PTHR36726">
    <property type="entry name" value="CLAVATA3/ESR (CLE)-RELATED PROTEIN 45"/>
    <property type="match status" value="1"/>
</dbReference>
<feature type="compositionally biased region" description="Polar residues" evidence="1">
    <location>
        <begin position="91"/>
        <end position="101"/>
    </location>
</feature>
<evidence type="ECO:0000256" key="1">
    <source>
        <dbReference type="SAM" id="MobiDB-lite"/>
    </source>
</evidence>
<dbReference type="PANTHER" id="PTHR36726:SF5">
    <property type="entry name" value="CLAVATA3_ESR (CLE) GENE FAMILY MEMBER MTCLE11"/>
    <property type="match status" value="1"/>
</dbReference>
<comment type="caution">
    <text evidence="3">The sequence shown here is derived from an EMBL/GenBank/DDBJ whole genome shotgun (WGS) entry which is preliminary data.</text>
</comment>
<reference evidence="5 6" key="1">
    <citation type="journal article" date="2020" name="bioRxiv">
        <title>Sequence and annotation of 42 cannabis genomes reveals extensive copy number variation in cannabinoid synthesis and pathogen resistance genes.</title>
        <authorList>
            <person name="Mckernan K.J."/>
            <person name="Helbert Y."/>
            <person name="Kane L.T."/>
            <person name="Ebling H."/>
            <person name="Zhang L."/>
            <person name="Liu B."/>
            <person name="Eaton Z."/>
            <person name="Mclaughlin S."/>
            <person name="Kingan S."/>
            <person name="Baybayan P."/>
            <person name="Concepcion G."/>
            <person name="Jordan M."/>
            <person name="Riva A."/>
            <person name="Barbazuk W."/>
            <person name="Harkins T."/>
        </authorList>
    </citation>
    <scope>NUCLEOTIDE SEQUENCE [LARGE SCALE GENOMIC DNA]</scope>
    <source>
        <strain evidence="5 6">cv. Jamaican Lion 4</strain>
        <strain evidence="4">Father</strain>
        <strain evidence="3">Mother</strain>
        <tissue evidence="3">Leaf</tissue>
    </source>
</reference>
<keyword evidence="6" id="KW-1185">Reference proteome</keyword>
<feature type="signal peptide" evidence="2">
    <location>
        <begin position="1"/>
        <end position="28"/>
    </location>
</feature>
<dbReference type="Proteomes" id="UP000583929">
    <property type="component" value="Unassembled WGS sequence"/>
</dbReference>
<proteinExistence type="predicted"/>
<dbReference type="EMBL" id="JAATIP010000231">
    <property type="protein sequence ID" value="KAF4357866.1"/>
    <property type="molecule type" value="Genomic_DNA"/>
</dbReference>
<organism evidence="3 5">
    <name type="scientific">Cannabis sativa</name>
    <name type="common">Hemp</name>
    <name type="synonym">Marijuana</name>
    <dbReference type="NCBI Taxonomy" id="3483"/>
    <lineage>
        <taxon>Eukaryota</taxon>
        <taxon>Viridiplantae</taxon>
        <taxon>Streptophyta</taxon>
        <taxon>Embryophyta</taxon>
        <taxon>Tracheophyta</taxon>
        <taxon>Spermatophyta</taxon>
        <taxon>Magnoliopsida</taxon>
        <taxon>eudicotyledons</taxon>
        <taxon>Gunneridae</taxon>
        <taxon>Pentapetalae</taxon>
        <taxon>rosids</taxon>
        <taxon>fabids</taxon>
        <taxon>Rosales</taxon>
        <taxon>Cannabaceae</taxon>
        <taxon>Cannabis</taxon>
    </lineage>
</organism>
<evidence type="ECO:0000313" key="4">
    <source>
        <dbReference type="EMBL" id="KAF4403167.1"/>
    </source>
</evidence>
<feature type="region of interest" description="Disordered" evidence="1">
    <location>
        <begin position="73"/>
        <end position="101"/>
    </location>
</feature>
<gene>
    <name evidence="3" type="ORF">F8388_026456</name>
    <name evidence="4" type="ORF">G4B88_027938</name>
</gene>